<gene>
    <name evidence="2" type="ORF">UFOPK3519_02022</name>
</gene>
<evidence type="ECO:0000313" key="2">
    <source>
        <dbReference type="EMBL" id="CAB4922777.1"/>
    </source>
</evidence>
<sequence length="219" mass="23238">METLLRDALHSNPSSGTRCLRTEPRRTQRYGRGAVAGLVGIRRRPMVIASTRNAGRNGTVCEAKRSVAFTAATACRNGARLCPSWFGHTARRCDFGAQHVAASGSVVVQSDSRSSPANGCLHTGWVASCTASLVAMGACFGAARRCRIADGPLGHTGGIPFRSKSSDGFGWRSHCGSVWLGTHHRSHVLPHCGKQLAPALGYHRMGVDLCVMDGRSGAR</sequence>
<name>A0A6J7HNK8_9ZZZZ</name>
<dbReference type="AlphaFoldDB" id="A0A6J7HNK8"/>
<reference evidence="2" key="1">
    <citation type="submission" date="2020-05" db="EMBL/GenBank/DDBJ databases">
        <authorList>
            <person name="Chiriac C."/>
            <person name="Salcher M."/>
            <person name="Ghai R."/>
            <person name="Kavagutti S V."/>
        </authorList>
    </citation>
    <scope>NUCLEOTIDE SEQUENCE</scope>
</reference>
<feature type="region of interest" description="Disordered" evidence="1">
    <location>
        <begin position="1"/>
        <end position="25"/>
    </location>
</feature>
<organism evidence="2">
    <name type="scientific">freshwater metagenome</name>
    <dbReference type="NCBI Taxonomy" id="449393"/>
    <lineage>
        <taxon>unclassified sequences</taxon>
        <taxon>metagenomes</taxon>
        <taxon>ecological metagenomes</taxon>
    </lineage>
</organism>
<dbReference type="EMBL" id="CAFBMG010000266">
    <property type="protein sequence ID" value="CAB4922777.1"/>
    <property type="molecule type" value="Genomic_DNA"/>
</dbReference>
<proteinExistence type="predicted"/>
<evidence type="ECO:0000256" key="1">
    <source>
        <dbReference type="SAM" id="MobiDB-lite"/>
    </source>
</evidence>
<protein>
    <submittedName>
        <fullName evidence="2">Unannotated protein</fullName>
    </submittedName>
</protein>
<accession>A0A6J7HNK8</accession>